<keyword evidence="2" id="KW-1133">Transmembrane helix</keyword>
<protein>
    <submittedName>
        <fullName evidence="4">LssY C-terminal domain-containing protein</fullName>
    </submittedName>
</protein>
<gene>
    <name evidence="4" type="ORF">AAE021_13505</name>
</gene>
<feature type="domain" description="LssY-like C-terminal" evidence="3">
    <location>
        <begin position="64"/>
        <end position="254"/>
    </location>
</feature>
<keyword evidence="5" id="KW-1185">Reference proteome</keyword>
<feature type="transmembrane region" description="Helical" evidence="2">
    <location>
        <begin position="360"/>
        <end position="379"/>
    </location>
</feature>
<feature type="region of interest" description="Disordered" evidence="1">
    <location>
        <begin position="413"/>
        <end position="432"/>
    </location>
</feature>
<dbReference type="EMBL" id="CP151657">
    <property type="protein sequence ID" value="WZP15188.1"/>
    <property type="molecule type" value="Genomic_DNA"/>
</dbReference>
<feature type="transmembrane region" description="Helical" evidence="2">
    <location>
        <begin position="12"/>
        <end position="30"/>
    </location>
</feature>
<feature type="transmembrane region" description="Helical" evidence="2">
    <location>
        <begin position="391"/>
        <end position="409"/>
    </location>
</feature>
<dbReference type="RefSeq" id="WP_342022856.1">
    <property type="nucleotide sequence ID" value="NZ_CP151657.1"/>
</dbReference>
<organism evidence="4 5">
    <name type="scientific">Arthrobacter citreus</name>
    <dbReference type="NCBI Taxonomy" id="1670"/>
    <lineage>
        <taxon>Bacteria</taxon>
        <taxon>Bacillati</taxon>
        <taxon>Actinomycetota</taxon>
        <taxon>Actinomycetes</taxon>
        <taxon>Micrococcales</taxon>
        <taxon>Micrococcaceae</taxon>
        <taxon>Arthrobacter</taxon>
    </lineage>
</organism>
<evidence type="ECO:0000259" key="3">
    <source>
        <dbReference type="Pfam" id="PF14067"/>
    </source>
</evidence>
<sequence length="432" mass="47097">MTAVSPETAVDWAFFLFSGIAAGWFAVMLLDESLQPRHLWVLVIFWAVLAYLVLPRIHRILTRIYIPDYFMGRTRTSDGLFGDPVNLAFRGQEEQLRGALERAGWTAADPVTPSSSRRIIMASVLHRSYAAAPVSPLFLFGRQQDFAYQQEIDGNPRRRHHLRFWRCPDGWLLPGGISVDWVAAAAYDRSVGVSFFTLQVTHRIGADIDAERDYVVWSLRKSSADLPVQVIKGFSTGYHSRNGGGDSFETDGDLPIVNMGHTSLRSSVPPSPAGSSGPKHRRPGPVVVGAVLVFLRALAALAVAAALLAKDNGPWRNILPDPAAVDLGSATQTVGVLLVIFACLDACMAVLILQGINTARLAAMSLSAVAVVLQIVSVVSSGPDVPLRTNLAGYSLDVLLILALSSGRAREFSHQRRSSRRRKRKRVRDAVG</sequence>
<proteinExistence type="predicted"/>
<reference evidence="4 5" key="1">
    <citation type="submission" date="2024-04" db="EMBL/GenBank/DDBJ databases">
        <title>Arthrobacter sp. from Plains bison fecal sample.</title>
        <authorList>
            <person name="Ruzzini A."/>
        </authorList>
    </citation>
    <scope>NUCLEOTIDE SEQUENCE [LARGE SCALE GENOMIC DNA]</scope>
    <source>
        <strain evidence="4 5">EINP1</strain>
    </source>
</reference>
<keyword evidence="2" id="KW-0812">Transmembrane</keyword>
<accession>A0ABZ2ZSR1</accession>
<dbReference type="InterPro" id="IPR025902">
    <property type="entry name" value="LssY-like-C_dom"/>
</dbReference>
<keyword evidence="2" id="KW-0472">Membrane</keyword>
<evidence type="ECO:0000313" key="4">
    <source>
        <dbReference type="EMBL" id="WZP15188.1"/>
    </source>
</evidence>
<evidence type="ECO:0000313" key="5">
    <source>
        <dbReference type="Proteomes" id="UP001448858"/>
    </source>
</evidence>
<dbReference type="Pfam" id="PF14067">
    <property type="entry name" value="LssY_C"/>
    <property type="match status" value="1"/>
</dbReference>
<name>A0ABZ2ZSR1_9MICC</name>
<evidence type="ECO:0000256" key="2">
    <source>
        <dbReference type="SAM" id="Phobius"/>
    </source>
</evidence>
<evidence type="ECO:0000256" key="1">
    <source>
        <dbReference type="SAM" id="MobiDB-lite"/>
    </source>
</evidence>
<feature type="transmembrane region" description="Helical" evidence="2">
    <location>
        <begin position="329"/>
        <end position="353"/>
    </location>
</feature>
<feature type="transmembrane region" description="Helical" evidence="2">
    <location>
        <begin position="36"/>
        <end position="54"/>
    </location>
</feature>
<feature type="compositionally biased region" description="Basic residues" evidence="1">
    <location>
        <begin position="415"/>
        <end position="432"/>
    </location>
</feature>
<feature type="transmembrane region" description="Helical" evidence="2">
    <location>
        <begin position="286"/>
        <end position="309"/>
    </location>
</feature>
<dbReference type="Proteomes" id="UP001448858">
    <property type="component" value="Chromosome"/>
</dbReference>